<accession>A0A9P8CXR9</accession>
<dbReference type="Pfam" id="PF24016">
    <property type="entry name" value="DUF7330"/>
    <property type="match status" value="1"/>
</dbReference>
<evidence type="ECO:0000259" key="2">
    <source>
        <dbReference type="Pfam" id="PF24016"/>
    </source>
</evidence>
<sequence>MAFLHLLCPHPSRSLHSISYPLARPKQHTKMADHFCHGSDSAYTPVCCVHEHEGQPLLGHHAHSRPQAPQQQQPPFYEKGDYHIDMNDSTSHHQSFSNDNRRCSKSRRRKLWLSFSLIALYFVGWMFFHSKTHGKMYNGFDAVNYDSTLNDYCKERAIKWDGITNLSTKAKHFKLYFGKGNLASHVQVKTGQVSEPTLRIAGKVSPWGEDKGDDRAVMKAHGSETEYTRLGLHILIKDDDDQFDASLWFEDREVQDEHDGQRYRACARLEVEVVFPETYTGYDSLTIGGHVVSVEGHGLGRIGFQKLDLGASVGGVVTRDNILANQFRAHVDTGKISVEAIRVATEGNALDVDASTTTGAISVGAEPTVVENNAPQNINIASNTGSIQLDVRQSSQSSAAPNPGSLKIHAHTNTGSVKTWVQLADAEQVLLLNAYTNTGTVSTVISDSFLGHFTVQTRVGSAKVETARGSKSTISFEKSTPFLKSGTKTLSERRGDDQSKIVLSTGVGVASLKFI</sequence>
<comment type="caution">
    <text evidence="3">The sequence shown here is derived from an EMBL/GenBank/DDBJ whole genome shotgun (WGS) entry which is preliminary data.</text>
</comment>
<name>A0A9P8CXR9_MORAP</name>
<keyword evidence="1" id="KW-1133">Transmembrane helix</keyword>
<gene>
    <name evidence="3" type="ORF">KVV02_001680</name>
</gene>
<dbReference type="EMBL" id="JAIFTL010000059">
    <property type="protein sequence ID" value="KAG9324698.1"/>
    <property type="molecule type" value="Genomic_DNA"/>
</dbReference>
<feature type="domain" description="DUF7330" evidence="2">
    <location>
        <begin position="372"/>
        <end position="475"/>
    </location>
</feature>
<proteinExistence type="predicted"/>
<evidence type="ECO:0000313" key="3">
    <source>
        <dbReference type="EMBL" id="KAG9324698.1"/>
    </source>
</evidence>
<dbReference type="AlphaFoldDB" id="A0A9P8CXR9"/>
<feature type="transmembrane region" description="Helical" evidence="1">
    <location>
        <begin position="111"/>
        <end position="128"/>
    </location>
</feature>
<organism evidence="3 4">
    <name type="scientific">Mortierella alpina</name>
    <name type="common">Oleaginous fungus</name>
    <name type="synonym">Mortierella renispora</name>
    <dbReference type="NCBI Taxonomy" id="64518"/>
    <lineage>
        <taxon>Eukaryota</taxon>
        <taxon>Fungi</taxon>
        <taxon>Fungi incertae sedis</taxon>
        <taxon>Mucoromycota</taxon>
        <taxon>Mortierellomycotina</taxon>
        <taxon>Mortierellomycetes</taxon>
        <taxon>Mortierellales</taxon>
        <taxon>Mortierellaceae</taxon>
        <taxon>Mortierella</taxon>
    </lineage>
</organism>
<keyword evidence="1" id="KW-0472">Membrane</keyword>
<keyword evidence="1" id="KW-0812">Transmembrane</keyword>
<evidence type="ECO:0000256" key="1">
    <source>
        <dbReference type="SAM" id="Phobius"/>
    </source>
</evidence>
<dbReference type="InterPro" id="IPR055754">
    <property type="entry name" value="DUF7330"/>
</dbReference>
<reference evidence="3" key="1">
    <citation type="submission" date="2021-07" db="EMBL/GenBank/DDBJ databases">
        <title>Draft genome of Mortierella alpina, strain LL118, isolated from an aspen leaf litter sample.</title>
        <authorList>
            <person name="Yang S."/>
            <person name="Vinatzer B.A."/>
        </authorList>
    </citation>
    <scope>NUCLEOTIDE SEQUENCE</scope>
    <source>
        <strain evidence="3">LL118</strain>
    </source>
</reference>
<dbReference type="Proteomes" id="UP000717515">
    <property type="component" value="Unassembled WGS sequence"/>
</dbReference>
<evidence type="ECO:0000313" key="4">
    <source>
        <dbReference type="Proteomes" id="UP000717515"/>
    </source>
</evidence>
<protein>
    <recommendedName>
        <fullName evidence="2">DUF7330 domain-containing protein</fullName>
    </recommendedName>
</protein>